<keyword evidence="1" id="KW-0812">Transmembrane</keyword>
<sequence>MLRIHIQDKQILYIYHYQDNFYLIKNIIQKMKFIKILSNQLLYRIIMMQIMELQMNYIWMKMKISNTKIYKKTTGQGINIKVMFQIIILNFFQVIQMIIELDKQPLMKQIRKFQDLKMKNKIEKVMLKTQNIKFMFWNKKSLIKELLKNK</sequence>
<accession>G0R230</accession>
<dbReference type="AlphaFoldDB" id="G0R230"/>
<evidence type="ECO:0008006" key="4">
    <source>
        <dbReference type="Google" id="ProtNLM"/>
    </source>
</evidence>
<protein>
    <recommendedName>
        <fullName evidence="4">Transmembrane protein</fullName>
    </recommendedName>
</protein>
<name>G0R230_ICHMU</name>
<keyword evidence="1" id="KW-1133">Transmembrane helix</keyword>
<organism evidence="2 3">
    <name type="scientific">Ichthyophthirius multifiliis</name>
    <name type="common">White spot disease agent</name>
    <name type="synonym">Ich</name>
    <dbReference type="NCBI Taxonomy" id="5932"/>
    <lineage>
        <taxon>Eukaryota</taxon>
        <taxon>Sar</taxon>
        <taxon>Alveolata</taxon>
        <taxon>Ciliophora</taxon>
        <taxon>Intramacronucleata</taxon>
        <taxon>Oligohymenophorea</taxon>
        <taxon>Hymenostomatida</taxon>
        <taxon>Ophryoglenina</taxon>
        <taxon>Ichthyophthirius</taxon>
    </lineage>
</organism>
<keyword evidence="1" id="KW-0472">Membrane</keyword>
<reference evidence="2 3" key="1">
    <citation type="submission" date="2011-07" db="EMBL/GenBank/DDBJ databases">
        <authorList>
            <person name="Coyne R."/>
            <person name="Brami D."/>
            <person name="Johnson J."/>
            <person name="Hostetler J."/>
            <person name="Hannick L."/>
            <person name="Clark T."/>
            <person name="Cassidy-Hanley D."/>
            <person name="Inman J."/>
        </authorList>
    </citation>
    <scope>NUCLEOTIDE SEQUENCE [LARGE SCALE GENOMIC DNA]</scope>
    <source>
        <strain evidence="2 3">G5</strain>
    </source>
</reference>
<dbReference type="GeneID" id="14904555"/>
<dbReference type="RefSeq" id="XP_004029708.1">
    <property type="nucleotide sequence ID" value="XM_004029660.1"/>
</dbReference>
<gene>
    <name evidence="2" type="ORF">IMG5_174570</name>
</gene>
<dbReference type="InParanoid" id="G0R230"/>
<proteinExistence type="predicted"/>
<keyword evidence="3" id="KW-1185">Reference proteome</keyword>
<evidence type="ECO:0000256" key="1">
    <source>
        <dbReference type="SAM" id="Phobius"/>
    </source>
</evidence>
<dbReference type="Proteomes" id="UP000008983">
    <property type="component" value="Unassembled WGS sequence"/>
</dbReference>
<evidence type="ECO:0000313" key="3">
    <source>
        <dbReference type="Proteomes" id="UP000008983"/>
    </source>
</evidence>
<feature type="transmembrane region" description="Helical" evidence="1">
    <location>
        <begin position="80"/>
        <end position="99"/>
    </location>
</feature>
<evidence type="ECO:0000313" key="2">
    <source>
        <dbReference type="EMBL" id="EGR28472.1"/>
    </source>
</evidence>
<dbReference type="EMBL" id="GL984239">
    <property type="protein sequence ID" value="EGR28472.1"/>
    <property type="molecule type" value="Genomic_DNA"/>
</dbReference>